<accession>A0ACB9XLW7</accession>
<organism evidence="1 2">
    <name type="scientific">Chaenocephalus aceratus</name>
    <name type="common">Blackfin icefish</name>
    <name type="synonym">Chaenichthys aceratus</name>
    <dbReference type="NCBI Taxonomy" id="36190"/>
    <lineage>
        <taxon>Eukaryota</taxon>
        <taxon>Metazoa</taxon>
        <taxon>Chordata</taxon>
        <taxon>Craniata</taxon>
        <taxon>Vertebrata</taxon>
        <taxon>Euteleostomi</taxon>
        <taxon>Actinopterygii</taxon>
        <taxon>Neopterygii</taxon>
        <taxon>Teleostei</taxon>
        <taxon>Neoteleostei</taxon>
        <taxon>Acanthomorphata</taxon>
        <taxon>Eupercaria</taxon>
        <taxon>Perciformes</taxon>
        <taxon>Notothenioidei</taxon>
        <taxon>Channichthyidae</taxon>
        <taxon>Chaenocephalus</taxon>
    </lineage>
</organism>
<dbReference type="EMBL" id="CM043788">
    <property type="protein sequence ID" value="KAI4828304.1"/>
    <property type="molecule type" value="Genomic_DNA"/>
</dbReference>
<evidence type="ECO:0000313" key="2">
    <source>
        <dbReference type="Proteomes" id="UP001057452"/>
    </source>
</evidence>
<proteinExistence type="predicted"/>
<protein>
    <submittedName>
        <fullName evidence="1">Uncharacterized protein</fullName>
    </submittedName>
</protein>
<dbReference type="Proteomes" id="UP001057452">
    <property type="component" value="Chromosome 4"/>
</dbReference>
<comment type="caution">
    <text evidence="1">The sequence shown here is derived from an EMBL/GenBank/DDBJ whole genome shotgun (WGS) entry which is preliminary data.</text>
</comment>
<keyword evidence="2" id="KW-1185">Reference proteome</keyword>
<evidence type="ECO:0000313" key="1">
    <source>
        <dbReference type="EMBL" id="KAI4828304.1"/>
    </source>
</evidence>
<sequence>MGFTTRATKDTIQILEEKGVRILCFLSFGSGLHPEDTQAVAGNSPDMQAKKKQSAVGVVSSSSFLSRVANQPRQRSMWVRSQTQIRLRRFDKRAVGQPQTASLCFFVCLFHISDNPTIDGLWHFSIALLISPGLRRAPCIIC</sequence>
<gene>
    <name evidence="1" type="ORF">KUCAC02_022405</name>
</gene>
<name>A0ACB9XLW7_CHAAC</name>
<reference evidence="1" key="1">
    <citation type="submission" date="2022-05" db="EMBL/GenBank/DDBJ databases">
        <title>Chromosome-level genome of Chaenocephalus aceratus.</title>
        <authorList>
            <person name="Park H."/>
        </authorList>
    </citation>
    <scope>NUCLEOTIDE SEQUENCE</scope>
    <source>
        <strain evidence="1">KU_202001</strain>
    </source>
</reference>